<dbReference type="PANTHER" id="PTHR46890:SF48">
    <property type="entry name" value="RNA-DIRECTED DNA POLYMERASE"/>
    <property type="match status" value="1"/>
</dbReference>
<accession>A0AAW2XC33</accession>
<protein>
    <recommendedName>
        <fullName evidence="2">Reverse transcriptase domain-containing protein</fullName>
    </recommendedName>
</protein>
<gene>
    <name evidence="1" type="ORF">Slati_1098400</name>
</gene>
<dbReference type="PANTHER" id="PTHR46890">
    <property type="entry name" value="NON-LTR RETROLELEMENT REVERSE TRANSCRIPTASE-LIKE PROTEIN-RELATED"/>
    <property type="match status" value="1"/>
</dbReference>
<organism evidence="1">
    <name type="scientific">Sesamum latifolium</name>
    <dbReference type="NCBI Taxonomy" id="2727402"/>
    <lineage>
        <taxon>Eukaryota</taxon>
        <taxon>Viridiplantae</taxon>
        <taxon>Streptophyta</taxon>
        <taxon>Embryophyta</taxon>
        <taxon>Tracheophyta</taxon>
        <taxon>Spermatophyta</taxon>
        <taxon>Magnoliopsida</taxon>
        <taxon>eudicotyledons</taxon>
        <taxon>Gunneridae</taxon>
        <taxon>Pentapetalae</taxon>
        <taxon>asterids</taxon>
        <taxon>lamiids</taxon>
        <taxon>Lamiales</taxon>
        <taxon>Pedaliaceae</taxon>
        <taxon>Sesamum</taxon>
    </lineage>
</organism>
<name>A0AAW2XC33_9LAMI</name>
<evidence type="ECO:0008006" key="2">
    <source>
        <dbReference type="Google" id="ProtNLM"/>
    </source>
</evidence>
<sequence>MDEGLRMVRPVMREEVKAAFFDIAEDKSLGPAGYSSAFFKATWPVVGEEVTTVVLDFFLNQVNATLLTLIPKVHSPMTVSDFRPICCCNVLYKAITKILVSQMQDCLDDLISSTQNTFVPRHKIGGNVMLAQELFMGYN</sequence>
<dbReference type="EMBL" id="JACGWN010000004">
    <property type="protein sequence ID" value="KAL0451203.1"/>
    <property type="molecule type" value="Genomic_DNA"/>
</dbReference>
<evidence type="ECO:0000313" key="1">
    <source>
        <dbReference type="EMBL" id="KAL0451203.1"/>
    </source>
</evidence>
<reference evidence="1" key="2">
    <citation type="journal article" date="2024" name="Plant">
        <title>Genomic evolution and insights into agronomic trait innovations of Sesamum species.</title>
        <authorList>
            <person name="Miao H."/>
            <person name="Wang L."/>
            <person name="Qu L."/>
            <person name="Liu H."/>
            <person name="Sun Y."/>
            <person name="Le M."/>
            <person name="Wang Q."/>
            <person name="Wei S."/>
            <person name="Zheng Y."/>
            <person name="Lin W."/>
            <person name="Duan Y."/>
            <person name="Cao H."/>
            <person name="Xiong S."/>
            <person name="Wang X."/>
            <person name="Wei L."/>
            <person name="Li C."/>
            <person name="Ma Q."/>
            <person name="Ju M."/>
            <person name="Zhao R."/>
            <person name="Li G."/>
            <person name="Mu C."/>
            <person name="Tian Q."/>
            <person name="Mei H."/>
            <person name="Zhang T."/>
            <person name="Gao T."/>
            <person name="Zhang H."/>
        </authorList>
    </citation>
    <scope>NUCLEOTIDE SEQUENCE</scope>
    <source>
        <strain evidence="1">KEN1</strain>
    </source>
</reference>
<comment type="caution">
    <text evidence="1">The sequence shown here is derived from an EMBL/GenBank/DDBJ whole genome shotgun (WGS) entry which is preliminary data.</text>
</comment>
<dbReference type="AlphaFoldDB" id="A0AAW2XC33"/>
<proteinExistence type="predicted"/>
<reference evidence="1" key="1">
    <citation type="submission" date="2020-06" db="EMBL/GenBank/DDBJ databases">
        <authorList>
            <person name="Li T."/>
            <person name="Hu X."/>
            <person name="Zhang T."/>
            <person name="Song X."/>
            <person name="Zhang H."/>
            <person name="Dai N."/>
            <person name="Sheng W."/>
            <person name="Hou X."/>
            <person name="Wei L."/>
        </authorList>
    </citation>
    <scope>NUCLEOTIDE SEQUENCE</scope>
    <source>
        <strain evidence="1">KEN1</strain>
        <tissue evidence="1">Leaf</tissue>
    </source>
</reference>
<dbReference type="InterPro" id="IPR052343">
    <property type="entry name" value="Retrotransposon-Effector_Assoc"/>
</dbReference>